<evidence type="ECO:0000256" key="1">
    <source>
        <dbReference type="ARBA" id="ARBA00007788"/>
    </source>
</evidence>
<dbReference type="Proteomes" id="UP000178104">
    <property type="component" value="Unassembled WGS sequence"/>
</dbReference>
<comment type="caution">
    <text evidence="10">The sequence shown here is derived from an EMBL/GenBank/DDBJ whole genome shotgun (WGS) entry which is preliminary data.</text>
</comment>
<dbReference type="InterPro" id="IPR007624">
    <property type="entry name" value="RNA_pol_sigma70_r3"/>
</dbReference>
<feature type="domain" description="RNA polymerase sigma-70 region 2" evidence="8">
    <location>
        <begin position="57"/>
        <end position="121"/>
    </location>
</feature>
<evidence type="ECO:0000259" key="8">
    <source>
        <dbReference type="Pfam" id="PF04542"/>
    </source>
</evidence>
<dbReference type="Gene3D" id="1.10.10.10">
    <property type="entry name" value="Winged helix-like DNA-binding domain superfamily/Winged helix DNA-binding domain"/>
    <property type="match status" value="2"/>
</dbReference>
<proteinExistence type="inferred from homology"/>
<keyword evidence="2" id="KW-0805">Transcription regulation</keyword>
<feature type="domain" description="RNA polymerase sigma-70 region 4" evidence="9">
    <location>
        <begin position="232"/>
        <end position="281"/>
    </location>
</feature>
<evidence type="ECO:0000259" key="7">
    <source>
        <dbReference type="Pfam" id="PF04539"/>
    </source>
</evidence>
<dbReference type="PANTHER" id="PTHR30603">
    <property type="entry name" value="RNA POLYMERASE SIGMA FACTOR RPO"/>
    <property type="match status" value="1"/>
</dbReference>
<evidence type="ECO:0000256" key="4">
    <source>
        <dbReference type="ARBA" id="ARBA00023125"/>
    </source>
</evidence>
<dbReference type="Pfam" id="PF04545">
    <property type="entry name" value="Sigma70_r4"/>
    <property type="match status" value="1"/>
</dbReference>
<evidence type="ECO:0008006" key="12">
    <source>
        <dbReference type="Google" id="ProtNLM"/>
    </source>
</evidence>
<evidence type="ECO:0000256" key="2">
    <source>
        <dbReference type="ARBA" id="ARBA00023015"/>
    </source>
</evidence>
<dbReference type="InterPro" id="IPR013324">
    <property type="entry name" value="RNA_pol_sigma_r3/r4-like"/>
</dbReference>
<dbReference type="InterPro" id="IPR000943">
    <property type="entry name" value="RNA_pol_sigma70"/>
</dbReference>
<evidence type="ECO:0000256" key="5">
    <source>
        <dbReference type="ARBA" id="ARBA00023163"/>
    </source>
</evidence>
<dbReference type="InterPro" id="IPR007627">
    <property type="entry name" value="RNA_pol_sigma70_r2"/>
</dbReference>
<evidence type="ECO:0000259" key="9">
    <source>
        <dbReference type="Pfam" id="PF04545"/>
    </source>
</evidence>
<dbReference type="Pfam" id="PF00140">
    <property type="entry name" value="Sigma70_r1_2"/>
    <property type="match status" value="1"/>
</dbReference>
<dbReference type="GO" id="GO:0016987">
    <property type="term" value="F:sigma factor activity"/>
    <property type="evidence" value="ECO:0007669"/>
    <property type="project" value="UniProtKB-KW"/>
</dbReference>
<evidence type="ECO:0000313" key="10">
    <source>
        <dbReference type="EMBL" id="OGI95225.1"/>
    </source>
</evidence>
<accession>A0A1F6XM82</accession>
<dbReference type="PRINTS" id="PR00046">
    <property type="entry name" value="SIGMA70FCT"/>
</dbReference>
<dbReference type="Pfam" id="PF04542">
    <property type="entry name" value="Sigma70_r2"/>
    <property type="match status" value="1"/>
</dbReference>
<dbReference type="InterPro" id="IPR009042">
    <property type="entry name" value="RNA_pol_sigma70_r1_2"/>
</dbReference>
<gene>
    <name evidence="10" type="ORF">A2917_01065</name>
</gene>
<dbReference type="InterPro" id="IPR050239">
    <property type="entry name" value="Sigma-70_RNA_pol_init_factors"/>
</dbReference>
<dbReference type="NCBIfam" id="TIGR02937">
    <property type="entry name" value="sigma70-ECF"/>
    <property type="match status" value="1"/>
</dbReference>
<comment type="similarity">
    <text evidence="1">Belongs to the sigma-70 factor family.</text>
</comment>
<protein>
    <recommendedName>
        <fullName evidence="12">RNA polymerase sigma-70 domain-containing protein</fullName>
    </recommendedName>
</protein>
<sequence length="291" mass="34209">MENLNHHALEDAVEADEKTALHLYLRDMGQFDRLSMKQEQELFRRMKKGDKKAREALINSNLRFVVKIASHYTDMGLPLLDLISEGNTGLMKAVERFSEKKRCRLSTYAVWWIKQKIKRALTWLPRTIRIPGDAMERFKSVNGITKKLYVKFEEEPTDKQIGKAMGMSEKLVRRWRDAVKQPISLHAPIGRNGDGKESHLFEIIPDEKALSPSEEFEERAEKEELVEILRKALSERELSIVRWHFGIESEQKTMKQIAKHFGVSRQCVCKIEKQIFSKLRNRLKERRFIMR</sequence>
<name>A0A1F6XM82_9BACT</name>
<feature type="domain" description="RNA polymerase sigma-70 region 3" evidence="7">
    <location>
        <begin position="139"/>
        <end position="214"/>
    </location>
</feature>
<keyword evidence="3" id="KW-0731">Sigma factor</keyword>
<dbReference type="EMBL" id="MFVE01000006">
    <property type="protein sequence ID" value="OGI95225.1"/>
    <property type="molecule type" value="Genomic_DNA"/>
</dbReference>
<dbReference type="PANTHER" id="PTHR30603:SF60">
    <property type="entry name" value="RNA POLYMERASE SIGMA FACTOR RPOD"/>
    <property type="match status" value="1"/>
</dbReference>
<dbReference type="SUPFAM" id="SSF88946">
    <property type="entry name" value="Sigma2 domain of RNA polymerase sigma factors"/>
    <property type="match status" value="1"/>
</dbReference>
<dbReference type="InterPro" id="IPR014284">
    <property type="entry name" value="RNA_pol_sigma-70_dom"/>
</dbReference>
<organism evidence="10 11">
    <name type="scientific">Candidatus Nomurabacteria bacterium RIFCSPLOWO2_01_FULL_42_17</name>
    <dbReference type="NCBI Taxonomy" id="1801780"/>
    <lineage>
        <taxon>Bacteria</taxon>
        <taxon>Candidatus Nomuraibacteriota</taxon>
    </lineage>
</organism>
<evidence type="ECO:0000259" key="6">
    <source>
        <dbReference type="Pfam" id="PF00140"/>
    </source>
</evidence>
<feature type="domain" description="RNA polymerase sigma-70 region 1.2" evidence="6">
    <location>
        <begin position="21"/>
        <end position="51"/>
    </location>
</feature>
<evidence type="ECO:0000313" key="11">
    <source>
        <dbReference type="Proteomes" id="UP000178104"/>
    </source>
</evidence>
<keyword evidence="5" id="KW-0804">Transcription</keyword>
<dbReference type="Pfam" id="PF04539">
    <property type="entry name" value="Sigma70_r3"/>
    <property type="match status" value="1"/>
</dbReference>
<keyword evidence="4" id="KW-0238">DNA-binding</keyword>
<dbReference type="InterPro" id="IPR013325">
    <property type="entry name" value="RNA_pol_sigma_r2"/>
</dbReference>
<dbReference type="PIRSF" id="PIRSF000770">
    <property type="entry name" value="RNA_pol_sigma-SigE/K"/>
    <property type="match status" value="1"/>
</dbReference>
<dbReference type="AlphaFoldDB" id="A0A1F6XM82"/>
<dbReference type="Gene3D" id="1.10.601.10">
    <property type="entry name" value="RNA Polymerase Primary Sigma Factor"/>
    <property type="match status" value="1"/>
</dbReference>
<dbReference type="InterPro" id="IPR007630">
    <property type="entry name" value="RNA_pol_sigma70_r4"/>
</dbReference>
<reference evidence="10 11" key="1">
    <citation type="journal article" date="2016" name="Nat. Commun.">
        <title>Thousands of microbial genomes shed light on interconnected biogeochemical processes in an aquifer system.</title>
        <authorList>
            <person name="Anantharaman K."/>
            <person name="Brown C.T."/>
            <person name="Hug L.A."/>
            <person name="Sharon I."/>
            <person name="Castelle C.J."/>
            <person name="Probst A.J."/>
            <person name="Thomas B.C."/>
            <person name="Singh A."/>
            <person name="Wilkins M.J."/>
            <person name="Karaoz U."/>
            <person name="Brodie E.L."/>
            <person name="Williams K.H."/>
            <person name="Hubbard S.S."/>
            <person name="Banfield J.F."/>
        </authorList>
    </citation>
    <scope>NUCLEOTIDE SEQUENCE [LARGE SCALE GENOMIC DNA]</scope>
</reference>
<dbReference type="STRING" id="1801780.A2917_01065"/>
<evidence type="ECO:0000256" key="3">
    <source>
        <dbReference type="ARBA" id="ARBA00023082"/>
    </source>
</evidence>
<dbReference type="GO" id="GO:0006352">
    <property type="term" value="P:DNA-templated transcription initiation"/>
    <property type="evidence" value="ECO:0007669"/>
    <property type="project" value="InterPro"/>
</dbReference>
<dbReference type="SUPFAM" id="SSF88659">
    <property type="entry name" value="Sigma3 and sigma4 domains of RNA polymerase sigma factors"/>
    <property type="match status" value="2"/>
</dbReference>
<dbReference type="GO" id="GO:0003677">
    <property type="term" value="F:DNA binding"/>
    <property type="evidence" value="ECO:0007669"/>
    <property type="project" value="UniProtKB-KW"/>
</dbReference>
<dbReference type="InterPro" id="IPR036388">
    <property type="entry name" value="WH-like_DNA-bd_sf"/>
</dbReference>